<evidence type="ECO:0000256" key="3">
    <source>
        <dbReference type="ARBA" id="ARBA00023136"/>
    </source>
</evidence>
<dbReference type="PROSITE" id="PS51257">
    <property type="entry name" value="PROKAR_LIPOPROTEIN"/>
    <property type="match status" value="1"/>
</dbReference>
<name>A0A939KBS8_9BURK</name>
<protein>
    <submittedName>
        <fullName evidence="7">Lipoprotein</fullName>
    </submittedName>
</protein>
<proteinExistence type="predicted"/>
<dbReference type="GO" id="GO:0009279">
    <property type="term" value="C:cell outer membrane"/>
    <property type="evidence" value="ECO:0007669"/>
    <property type="project" value="UniProtKB-SubCell"/>
</dbReference>
<evidence type="ECO:0000256" key="4">
    <source>
        <dbReference type="ARBA" id="ARBA00023139"/>
    </source>
</evidence>
<sequence length="44" mass="4376">MRFTYLLRTLALVMAVAALGGCGQSGPLYLPGAQASAPQAAPAA</sequence>
<evidence type="ECO:0000256" key="2">
    <source>
        <dbReference type="ARBA" id="ARBA00022729"/>
    </source>
</evidence>
<evidence type="ECO:0000256" key="6">
    <source>
        <dbReference type="ARBA" id="ARBA00023288"/>
    </source>
</evidence>
<comment type="subcellular location">
    <subcellularLocation>
        <location evidence="1">Cell outer membrane</location>
        <topology evidence="1">Lipid-anchor</topology>
    </subcellularLocation>
</comment>
<keyword evidence="3" id="KW-0472">Membrane</keyword>
<dbReference type="Pfam" id="PF13627">
    <property type="entry name" value="LptM_cons"/>
    <property type="match status" value="1"/>
</dbReference>
<accession>A0A939KBS8</accession>
<evidence type="ECO:0000256" key="1">
    <source>
        <dbReference type="ARBA" id="ARBA00004459"/>
    </source>
</evidence>
<keyword evidence="6 7" id="KW-0449">Lipoprotein</keyword>
<dbReference type="InterPro" id="IPR032831">
    <property type="entry name" value="LptM_cons"/>
</dbReference>
<organism evidence="7 8">
    <name type="scientific">Comamonas denitrificans</name>
    <dbReference type="NCBI Taxonomy" id="117506"/>
    <lineage>
        <taxon>Bacteria</taxon>
        <taxon>Pseudomonadati</taxon>
        <taxon>Pseudomonadota</taxon>
        <taxon>Betaproteobacteria</taxon>
        <taxon>Burkholderiales</taxon>
        <taxon>Comamonadaceae</taxon>
        <taxon>Comamonas</taxon>
    </lineage>
</organism>
<keyword evidence="8" id="KW-1185">Reference proteome</keyword>
<dbReference type="AlphaFoldDB" id="A0A939KBS8"/>
<reference evidence="7" key="1">
    <citation type="submission" date="2021-03" db="EMBL/GenBank/DDBJ databases">
        <title>Comamonas denitrificans.</title>
        <authorList>
            <person name="Finster K."/>
        </authorList>
    </citation>
    <scope>NUCLEOTIDE SEQUENCE</scope>
    <source>
        <strain evidence="7">MM2021_4</strain>
    </source>
</reference>
<dbReference type="Proteomes" id="UP000664731">
    <property type="component" value="Unassembled WGS sequence"/>
</dbReference>
<evidence type="ECO:0000313" key="7">
    <source>
        <dbReference type="EMBL" id="MBO1249827.1"/>
    </source>
</evidence>
<gene>
    <name evidence="7" type="ORF">J1777_08340</name>
</gene>
<evidence type="ECO:0000313" key="8">
    <source>
        <dbReference type="Proteomes" id="UP000664731"/>
    </source>
</evidence>
<evidence type="ECO:0000256" key="5">
    <source>
        <dbReference type="ARBA" id="ARBA00023237"/>
    </source>
</evidence>
<comment type="caution">
    <text evidence="7">The sequence shown here is derived from an EMBL/GenBank/DDBJ whole genome shotgun (WGS) entry which is preliminary data.</text>
</comment>
<keyword evidence="2" id="KW-0732">Signal</keyword>
<keyword evidence="4" id="KW-0564">Palmitate</keyword>
<keyword evidence="5" id="KW-0998">Cell outer membrane</keyword>
<dbReference type="NCBIfam" id="NF047847">
    <property type="entry name" value="SS_mature_LptM"/>
    <property type="match status" value="1"/>
</dbReference>
<dbReference type="EMBL" id="JAFNME010000015">
    <property type="protein sequence ID" value="MBO1249827.1"/>
    <property type="molecule type" value="Genomic_DNA"/>
</dbReference>